<dbReference type="FunFam" id="1.10.510.10:FF:000060">
    <property type="entry name" value="G-type lectin S-receptor-like serine/threonine-protein kinase"/>
    <property type="match status" value="1"/>
</dbReference>
<keyword evidence="4 18" id="KW-0808">Transferase</keyword>
<evidence type="ECO:0000256" key="20">
    <source>
        <dbReference type="SAM" id="Phobius"/>
    </source>
</evidence>
<evidence type="ECO:0000313" key="25">
    <source>
        <dbReference type="EMBL" id="CAL1352749.1"/>
    </source>
</evidence>
<dbReference type="CDD" id="cd01098">
    <property type="entry name" value="PAN_AP_plant"/>
    <property type="match status" value="1"/>
</dbReference>
<dbReference type="Gene3D" id="1.10.510.10">
    <property type="entry name" value="Transferase(Phosphotransferase) domain 1"/>
    <property type="match status" value="1"/>
</dbReference>
<keyword evidence="12 20" id="KW-0472">Membrane</keyword>
<dbReference type="GO" id="GO:0004674">
    <property type="term" value="F:protein serine/threonine kinase activity"/>
    <property type="evidence" value="ECO:0007669"/>
    <property type="project" value="UniProtKB-KW"/>
</dbReference>
<dbReference type="Gene3D" id="3.50.4.10">
    <property type="entry name" value="Hepatocyte Growth Factor"/>
    <property type="match status" value="1"/>
</dbReference>
<proteinExistence type="inferred from homology"/>
<keyword evidence="15" id="KW-0325">Glycoprotein</keyword>
<keyword evidence="6 21" id="KW-0732">Signal</keyword>
<dbReference type="SMART" id="SM00220">
    <property type="entry name" value="S_TKc"/>
    <property type="match status" value="1"/>
</dbReference>
<dbReference type="PANTHER" id="PTHR27002">
    <property type="entry name" value="RECEPTOR-LIKE SERINE/THREONINE-PROTEIN KINASE SD1-8"/>
    <property type="match status" value="1"/>
</dbReference>
<evidence type="ECO:0000256" key="16">
    <source>
        <dbReference type="ARBA" id="ARBA00047899"/>
    </source>
</evidence>
<dbReference type="Proteomes" id="UP001497516">
    <property type="component" value="Chromosome 1"/>
</dbReference>
<dbReference type="PROSITE" id="PS50011">
    <property type="entry name" value="PROTEIN_KINASE_DOM"/>
    <property type="match status" value="1"/>
</dbReference>
<dbReference type="InterPro" id="IPR001480">
    <property type="entry name" value="Bulb-type_lectin_dom"/>
</dbReference>
<organism evidence="25 26">
    <name type="scientific">Linum trigynum</name>
    <dbReference type="NCBI Taxonomy" id="586398"/>
    <lineage>
        <taxon>Eukaryota</taxon>
        <taxon>Viridiplantae</taxon>
        <taxon>Streptophyta</taxon>
        <taxon>Embryophyta</taxon>
        <taxon>Tracheophyta</taxon>
        <taxon>Spermatophyta</taxon>
        <taxon>Magnoliopsida</taxon>
        <taxon>eudicotyledons</taxon>
        <taxon>Gunneridae</taxon>
        <taxon>Pentapetalae</taxon>
        <taxon>rosids</taxon>
        <taxon>fabids</taxon>
        <taxon>Malpighiales</taxon>
        <taxon>Linaceae</taxon>
        <taxon>Linum</taxon>
    </lineage>
</organism>
<evidence type="ECO:0000256" key="6">
    <source>
        <dbReference type="ARBA" id="ARBA00022729"/>
    </source>
</evidence>
<dbReference type="InterPro" id="IPR021820">
    <property type="entry name" value="S-locus_recpt_kinase_C"/>
</dbReference>
<dbReference type="SMART" id="SM00473">
    <property type="entry name" value="PAN_AP"/>
    <property type="match status" value="1"/>
</dbReference>
<evidence type="ECO:0000256" key="13">
    <source>
        <dbReference type="ARBA" id="ARBA00023157"/>
    </source>
</evidence>
<dbReference type="GO" id="GO:0005886">
    <property type="term" value="C:plasma membrane"/>
    <property type="evidence" value="ECO:0007669"/>
    <property type="project" value="UniProtKB-SubCell"/>
</dbReference>
<dbReference type="GO" id="GO:0030246">
    <property type="term" value="F:carbohydrate binding"/>
    <property type="evidence" value="ECO:0007669"/>
    <property type="project" value="UniProtKB-KW"/>
</dbReference>
<dbReference type="InterPro" id="IPR011009">
    <property type="entry name" value="Kinase-like_dom_sf"/>
</dbReference>
<dbReference type="InterPro" id="IPR024171">
    <property type="entry name" value="SRK-like_kinase"/>
</dbReference>
<dbReference type="AlphaFoldDB" id="A0AAV2C8E2"/>
<feature type="domain" description="Protein kinase" evidence="22">
    <location>
        <begin position="562"/>
        <end position="844"/>
    </location>
</feature>
<dbReference type="SUPFAM" id="SSF51110">
    <property type="entry name" value="alpha-D-mannose-specific plant lectins"/>
    <property type="match status" value="1"/>
</dbReference>
<evidence type="ECO:0000256" key="9">
    <source>
        <dbReference type="ARBA" id="ARBA00022777"/>
    </source>
</evidence>
<evidence type="ECO:0000259" key="23">
    <source>
        <dbReference type="PROSITE" id="PS50927"/>
    </source>
</evidence>
<feature type="chain" id="PRO_5043382389" description="Receptor-like serine/threonine-protein kinase" evidence="21">
    <location>
        <begin position="20"/>
        <end position="881"/>
    </location>
</feature>
<dbReference type="Gene3D" id="2.90.10.10">
    <property type="entry name" value="Bulb-type lectin domain"/>
    <property type="match status" value="1"/>
</dbReference>
<feature type="domain" description="Apple" evidence="24">
    <location>
        <begin position="389"/>
        <end position="470"/>
    </location>
</feature>
<keyword evidence="14" id="KW-0675">Receptor</keyword>
<dbReference type="Pfam" id="PF00954">
    <property type="entry name" value="S_locus_glycop"/>
    <property type="match status" value="1"/>
</dbReference>
<dbReference type="Pfam" id="PF07714">
    <property type="entry name" value="PK_Tyr_Ser-Thr"/>
    <property type="match status" value="1"/>
</dbReference>
<dbReference type="InterPro" id="IPR000719">
    <property type="entry name" value="Prot_kinase_dom"/>
</dbReference>
<dbReference type="PROSITE" id="PS50948">
    <property type="entry name" value="PAN"/>
    <property type="match status" value="1"/>
</dbReference>
<evidence type="ECO:0000313" key="26">
    <source>
        <dbReference type="Proteomes" id="UP001497516"/>
    </source>
</evidence>
<evidence type="ECO:0000256" key="19">
    <source>
        <dbReference type="SAM" id="MobiDB-lite"/>
    </source>
</evidence>
<evidence type="ECO:0000259" key="24">
    <source>
        <dbReference type="PROSITE" id="PS50948"/>
    </source>
</evidence>
<dbReference type="FunFam" id="2.90.10.10:FF:000001">
    <property type="entry name" value="G-type lectin S-receptor-like serine/threonine-protein kinase"/>
    <property type="match status" value="1"/>
</dbReference>
<feature type="transmembrane region" description="Helical" evidence="20">
    <location>
        <begin position="491"/>
        <end position="514"/>
    </location>
</feature>
<protein>
    <recommendedName>
        <fullName evidence="18">Receptor-like serine/threonine-protein kinase</fullName>
        <ecNumber evidence="18">2.7.11.1</ecNumber>
    </recommendedName>
</protein>
<comment type="catalytic activity">
    <reaction evidence="16 18">
        <text>L-threonyl-[protein] + ATP = O-phospho-L-threonyl-[protein] + ADP + H(+)</text>
        <dbReference type="Rhea" id="RHEA:46608"/>
        <dbReference type="Rhea" id="RHEA-COMP:11060"/>
        <dbReference type="Rhea" id="RHEA-COMP:11605"/>
        <dbReference type="ChEBI" id="CHEBI:15378"/>
        <dbReference type="ChEBI" id="CHEBI:30013"/>
        <dbReference type="ChEBI" id="CHEBI:30616"/>
        <dbReference type="ChEBI" id="CHEBI:61977"/>
        <dbReference type="ChEBI" id="CHEBI:456216"/>
        <dbReference type="EC" id="2.7.11.1"/>
    </reaction>
</comment>
<evidence type="ECO:0000256" key="2">
    <source>
        <dbReference type="ARBA" id="ARBA00022475"/>
    </source>
</evidence>
<dbReference type="PIRSF" id="PIRSF000641">
    <property type="entry name" value="SRK"/>
    <property type="match status" value="1"/>
</dbReference>
<evidence type="ECO:0000256" key="4">
    <source>
        <dbReference type="ARBA" id="ARBA00022679"/>
    </source>
</evidence>
<evidence type="ECO:0000256" key="11">
    <source>
        <dbReference type="ARBA" id="ARBA00022989"/>
    </source>
</evidence>
<reference evidence="25 26" key="1">
    <citation type="submission" date="2024-04" db="EMBL/GenBank/DDBJ databases">
        <authorList>
            <person name="Fracassetti M."/>
        </authorList>
    </citation>
    <scope>NUCLEOTIDE SEQUENCE [LARGE SCALE GENOMIC DNA]</scope>
</reference>
<feature type="signal peptide" evidence="21">
    <location>
        <begin position="1"/>
        <end position="19"/>
    </location>
</feature>
<dbReference type="EC" id="2.7.11.1" evidence="18"/>
<keyword evidence="11 20" id="KW-1133">Transmembrane helix</keyword>
<keyword evidence="7" id="KW-0430">Lectin</keyword>
<evidence type="ECO:0000256" key="12">
    <source>
        <dbReference type="ARBA" id="ARBA00023136"/>
    </source>
</evidence>
<evidence type="ECO:0000256" key="17">
    <source>
        <dbReference type="ARBA" id="ARBA00048679"/>
    </source>
</evidence>
<accession>A0AAV2C8E2</accession>
<feature type="region of interest" description="Disordered" evidence="19">
    <location>
        <begin position="28"/>
        <end position="55"/>
    </location>
</feature>
<dbReference type="InterPro" id="IPR000858">
    <property type="entry name" value="S_locus_glycoprot_dom"/>
</dbReference>
<comment type="subcellular location">
    <subcellularLocation>
        <location evidence="1">Cell membrane</location>
        <topology evidence="1">Single-pass type I membrane protein</topology>
    </subcellularLocation>
</comment>
<dbReference type="Pfam" id="PF08276">
    <property type="entry name" value="PAN_2"/>
    <property type="match status" value="1"/>
</dbReference>
<feature type="domain" description="Bulb-type lectin" evidence="23">
    <location>
        <begin position="67"/>
        <end position="194"/>
    </location>
</feature>
<dbReference type="Pfam" id="PF01453">
    <property type="entry name" value="B_lectin"/>
    <property type="match status" value="1"/>
</dbReference>
<sequence length="881" mass="97939">MITSFTNSLFHAVIEVCSALSLRANHECGPPSPQKSSVSSLTDDLWARPGPSGKPNSLSTFWSTIDADTLTIGQSLTDGESLVSSGGSFRLGFFRPENSSSRYLGIWYGARVPTQTIVWVANRGAPISDTRGFLNLTREGILALSDGGRNNNLAVWSSNVTRRPGNNPVVAQLLESGNLVVREAAEENPDNFLWQSFDYLTNTLLPGMKLGRNLTSGLNRKMRSWRSGEDPAEGDFSVLIETEGYPQLLVRRGAAIQFRAGSWNGLRFTGVPALNPSPTFSFEYRYEEGREVFFRFGVPNNTVVSRYAISPAGLLQLLTWSSRTGVWIVIATGQGDRCENYGLCGTYANCYTYRAPACQCLTGFSPRNPGDWGRSDWEEGCVRRTPLACNSSDGFIMHSRVKLPNTAVTRWNRTIGLAECRMLCLGNCSCTGYSSLDISNGESGCLMWFDDLIDIRELADGGQDLYVRMAGSEIREVVPEQGRPNRRRKTIIVIASVISSSMALLVILGILLYARKRKLKQKETLKTINTPLPRIKSQKERNEELDLPTFDLSTIVEATNDFAIGNKLGEGGFGPVYMGKLSEGQEIAVKRLSKSSGQGLNEFKNEVILFSKLQHRNLVRLLGCCINDDEKMLIYEYMPNKSLDFFIFNETQRKLLNWQRRTTIIDGIARGLLYLHQDSRLRIIHRDLKASNILLDKELRPKISDFGLARTFGGDQTEGETNKVVGTFGYMSPEYAVDGLFSVKSDVFSFGVLVLEIMSGRRNRGFYHADHDLNLVGHAWTLWNEGAALGLIDDSLNESCNQSEVLRCIHVALLCVQQRPEDRPNMSAAVLMLGSENPLPQPKLPGFYLRRNPPEADSSSSKNINDSCSVNQVSMTVMEPR</sequence>
<dbReference type="SMART" id="SM00108">
    <property type="entry name" value="B_lectin"/>
    <property type="match status" value="1"/>
</dbReference>
<dbReference type="PROSITE" id="PS50927">
    <property type="entry name" value="BULB_LECTIN"/>
    <property type="match status" value="1"/>
</dbReference>
<dbReference type="GO" id="GO:0005524">
    <property type="term" value="F:ATP binding"/>
    <property type="evidence" value="ECO:0007669"/>
    <property type="project" value="UniProtKB-KW"/>
</dbReference>
<keyword evidence="13" id="KW-1015">Disulfide bond</keyword>
<dbReference type="InterPro" id="IPR036426">
    <property type="entry name" value="Bulb-type_lectin_dom_sf"/>
</dbReference>
<evidence type="ECO:0000256" key="18">
    <source>
        <dbReference type="PIRNR" id="PIRNR000641"/>
    </source>
</evidence>
<name>A0AAV2C8E2_9ROSI</name>
<dbReference type="PANTHER" id="PTHR27002:SF888">
    <property type="entry name" value="S-LOCUS LECTIN PROTEIN KINASE FAMILY PROTEIN"/>
    <property type="match status" value="1"/>
</dbReference>
<evidence type="ECO:0000256" key="7">
    <source>
        <dbReference type="ARBA" id="ARBA00022734"/>
    </source>
</evidence>
<keyword evidence="9 18" id="KW-0418">Kinase</keyword>
<dbReference type="CDD" id="cd14066">
    <property type="entry name" value="STKc_IRAK"/>
    <property type="match status" value="1"/>
</dbReference>
<keyword evidence="5 20" id="KW-0812">Transmembrane</keyword>
<dbReference type="EMBL" id="OZ034813">
    <property type="protein sequence ID" value="CAL1352749.1"/>
    <property type="molecule type" value="Genomic_DNA"/>
</dbReference>
<dbReference type="Pfam" id="PF11883">
    <property type="entry name" value="DUF3403"/>
    <property type="match status" value="1"/>
</dbReference>
<dbReference type="InterPro" id="IPR008271">
    <property type="entry name" value="Ser/Thr_kinase_AS"/>
</dbReference>
<evidence type="ECO:0000256" key="5">
    <source>
        <dbReference type="ARBA" id="ARBA00022692"/>
    </source>
</evidence>
<keyword evidence="10 18" id="KW-0067">ATP-binding</keyword>
<keyword evidence="26" id="KW-1185">Reference proteome</keyword>
<dbReference type="Gene3D" id="3.30.200.20">
    <property type="entry name" value="Phosphorylase Kinase, domain 1"/>
    <property type="match status" value="1"/>
</dbReference>
<evidence type="ECO:0000256" key="10">
    <source>
        <dbReference type="ARBA" id="ARBA00022840"/>
    </source>
</evidence>
<keyword evidence="8 18" id="KW-0547">Nucleotide-binding</keyword>
<keyword evidence="3 18" id="KW-0723">Serine/threonine-protein kinase</keyword>
<dbReference type="CDD" id="cd00028">
    <property type="entry name" value="B_lectin"/>
    <property type="match status" value="1"/>
</dbReference>
<dbReference type="InterPro" id="IPR003609">
    <property type="entry name" value="Pan_app"/>
</dbReference>
<dbReference type="PROSITE" id="PS00108">
    <property type="entry name" value="PROTEIN_KINASE_ST"/>
    <property type="match status" value="1"/>
</dbReference>
<evidence type="ECO:0000259" key="22">
    <source>
        <dbReference type="PROSITE" id="PS50011"/>
    </source>
</evidence>
<dbReference type="SUPFAM" id="SSF56112">
    <property type="entry name" value="Protein kinase-like (PK-like)"/>
    <property type="match status" value="1"/>
</dbReference>
<comment type="catalytic activity">
    <reaction evidence="17 18">
        <text>L-seryl-[protein] + ATP = O-phospho-L-seryl-[protein] + ADP + H(+)</text>
        <dbReference type="Rhea" id="RHEA:17989"/>
        <dbReference type="Rhea" id="RHEA-COMP:9863"/>
        <dbReference type="Rhea" id="RHEA-COMP:11604"/>
        <dbReference type="ChEBI" id="CHEBI:15378"/>
        <dbReference type="ChEBI" id="CHEBI:29999"/>
        <dbReference type="ChEBI" id="CHEBI:30616"/>
        <dbReference type="ChEBI" id="CHEBI:83421"/>
        <dbReference type="ChEBI" id="CHEBI:456216"/>
        <dbReference type="EC" id="2.7.11.1"/>
    </reaction>
</comment>
<evidence type="ECO:0000256" key="1">
    <source>
        <dbReference type="ARBA" id="ARBA00004251"/>
    </source>
</evidence>
<dbReference type="GO" id="GO:0048544">
    <property type="term" value="P:recognition of pollen"/>
    <property type="evidence" value="ECO:0007669"/>
    <property type="project" value="InterPro"/>
</dbReference>
<gene>
    <name evidence="25" type="ORF">LTRI10_LOCUS693</name>
</gene>
<evidence type="ECO:0000256" key="3">
    <source>
        <dbReference type="ARBA" id="ARBA00022527"/>
    </source>
</evidence>
<dbReference type="FunFam" id="3.30.200.20:FF:000330">
    <property type="entry name" value="G-type lectin S-receptor-like serine/threonine-protein kinase At4g03230"/>
    <property type="match status" value="1"/>
</dbReference>
<dbReference type="InterPro" id="IPR001245">
    <property type="entry name" value="Ser-Thr/Tyr_kinase_cat_dom"/>
</dbReference>
<evidence type="ECO:0000256" key="8">
    <source>
        <dbReference type="ARBA" id="ARBA00022741"/>
    </source>
</evidence>
<evidence type="ECO:0000256" key="14">
    <source>
        <dbReference type="ARBA" id="ARBA00023170"/>
    </source>
</evidence>
<comment type="similarity">
    <text evidence="18">Belongs to the protein kinase superfamily. Ser/Thr protein kinase family.</text>
</comment>
<keyword evidence="2" id="KW-1003">Cell membrane</keyword>
<evidence type="ECO:0000256" key="15">
    <source>
        <dbReference type="ARBA" id="ARBA00023180"/>
    </source>
</evidence>
<evidence type="ECO:0000256" key="21">
    <source>
        <dbReference type="SAM" id="SignalP"/>
    </source>
</evidence>